<dbReference type="Pfam" id="PF00202">
    <property type="entry name" value="Aminotran_3"/>
    <property type="match status" value="1"/>
</dbReference>
<dbReference type="OrthoDB" id="9778690at2"/>
<dbReference type="InterPro" id="IPR001227">
    <property type="entry name" value="Ac_transferase_dom_sf"/>
</dbReference>
<dbReference type="Pfam" id="PF13193">
    <property type="entry name" value="AMP-binding_C"/>
    <property type="match status" value="1"/>
</dbReference>
<dbReference type="InterPro" id="IPR016035">
    <property type="entry name" value="Acyl_Trfase/lysoPLipase"/>
</dbReference>
<dbReference type="Gene3D" id="3.40.50.12780">
    <property type="entry name" value="N-terminal domain of ligase-like"/>
    <property type="match status" value="1"/>
</dbReference>
<dbReference type="InterPro" id="IPR014043">
    <property type="entry name" value="Acyl_transferase_dom"/>
</dbReference>
<dbReference type="InterPro" id="IPR023213">
    <property type="entry name" value="CAT-like_dom_sf"/>
</dbReference>
<dbReference type="InterPro" id="IPR050091">
    <property type="entry name" value="PKS_NRPS_Biosynth_Enz"/>
</dbReference>
<dbReference type="InterPro" id="IPR020841">
    <property type="entry name" value="PKS_Beta-ketoAc_synthase_dom"/>
</dbReference>
<dbReference type="Pfam" id="PF00550">
    <property type="entry name" value="PP-binding"/>
    <property type="match status" value="2"/>
</dbReference>
<accession>A0A5D3K7V5</accession>
<comment type="caution">
    <text evidence="11">The sequence shown here is derived from an EMBL/GenBank/DDBJ whole genome shotgun (WGS) entry which is preliminary data.</text>
</comment>
<dbReference type="Pfam" id="PF22621">
    <property type="entry name" value="CurL-like_PKS_C"/>
    <property type="match status" value="1"/>
</dbReference>
<dbReference type="InterPro" id="IPR018201">
    <property type="entry name" value="Ketoacyl_synth_AS"/>
</dbReference>
<feature type="region of interest" description="Disordered" evidence="8">
    <location>
        <begin position="1027"/>
        <end position="1052"/>
    </location>
</feature>
<feature type="region of interest" description="Disordered" evidence="8">
    <location>
        <begin position="1103"/>
        <end position="1158"/>
    </location>
</feature>
<dbReference type="InterPro" id="IPR005814">
    <property type="entry name" value="Aminotrans_3"/>
</dbReference>
<dbReference type="InterPro" id="IPR020806">
    <property type="entry name" value="PKS_PP-bd"/>
</dbReference>
<dbReference type="GO" id="GO:0044550">
    <property type="term" value="P:secondary metabolite biosynthetic process"/>
    <property type="evidence" value="ECO:0007669"/>
    <property type="project" value="UniProtKB-ARBA"/>
</dbReference>
<gene>
    <name evidence="11" type="ORF">FXB40_26670</name>
</gene>
<dbReference type="InterPro" id="IPR045851">
    <property type="entry name" value="AMP-bd_C_sf"/>
</dbReference>
<dbReference type="NCBIfam" id="TIGR01733">
    <property type="entry name" value="AA-adenyl-dom"/>
    <property type="match status" value="1"/>
</dbReference>
<dbReference type="Gene3D" id="1.10.1200.10">
    <property type="entry name" value="ACP-like"/>
    <property type="match status" value="2"/>
</dbReference>
<dbReference type="RefSeq" id="WP_148775105.1">
    <property type="nucleotide sequence ID" value="NZ_VSSS01000041.1"/>
</dbReference>
<dbReference type="GO" id="GO:0004315">
    <property type="term" value="F:3-oxoacyl-[acyl-carrier-protein] synthase activity"/>
    <property type="evidence" value="ECO:0007669"/>
    <property type="project" value="InterPro"/>
</dbReference>
<dbReference type="Gene3D" id="3.30.70.250">
    <property type="entry name" value="Malonyl-CoA ACP transacylase, ACP-binding"/>
    <property type="match status" value="1"/>
</dbReference>
<evidence type="ECO:0000256" key="7">
    <source>
        <dbReference type="ARBA" id="ARBA00029443"/>
    </source>
</evidence>
<evidence type="ECO:0000256" key="8">
    <source>
        <dbReference type="SAM" id="MobiDB-lite"/>
    </source>
</evidence>
<dbReference type="InterPro" id="IPR015424">
    <property type="entry name" value="PyrdxlP-dep_Trfase"/>
</dbReference>
<dbReference type="Pfam" id="PF02801">
    <property type="entry name" value="Ketoacyl-synt_C"/>
    <property type="match status" value="1"/>
</dbReference>
<evidence type="ECO:0000313" key="11">
    <source>
        <dbReference type="EMBL" id="TYL92032.1"/>
    </source>
</evidence>
<evidence type="ECO:0000259" key="10">
    <source>
        <dbReference type="PROSITE" id="PS52004"/>
    </source>
</evidence>
<name>A0A5D3K7V5_9BRAD</name>
<dbReference type="FunFam" id="3.40.50.980:FF:000002">
    <property type="entry name" value="Enterobactin synthetase component F"/>
    <property type="match status" value="1"/>
</dbReference>
<evidence type="ECO:0000256" key="1">
    <source>
        <dbReference type="ARBA" id="ARBA00001933"/>
    </source>
</evidence>
<keyword evidence="4" id="KW-0597">Phosphoprotein</keyword>
<dbReference type="SUPFAM" id="SSF47336">
    <property type="entry name" value="ACP-like"/>
    <property type="match status" value="2"/>
</dbReference>
<dbReference type="FunFam" id="3.40.50.12780:FF:000012">
    <property type="entry name" value="Non-ribosomal peptide synthetase"/>
    <property type="match status" value="1"/>
</dbReference>
<dbReference type="Proteomes" id="UP000324758">
    <property type="component" value="Unassembled WGS sequence"/>
</dbReference>
<organism evidence="11 12">
    <name type="scientific">Bradyrhizobium rifense</name>
    <dbReference type="NCBI Taxonomy" id="515499"/>
    <lineage>
        <taxon>Bacteria</taxon>
        <taxon>Pseudomonadati</taxon>
        <taxon>Pseudomonadota</taxon>
        <taxon>Alphaproteobacteria</taxon>
        <taxon>Hyphomicrobiales</taxon>
        <taxon>Nitrobacteraceae</taxon>
        <taxon>Bradyrhizobium</taxon>
    </lineage>
</organism>
<dbReference type="FunFam" id="2.30.38.10:FF:000001">
    <property type="entry name" value="Non-ribosomal peptide synthetase PvdI"/>
    <property type="match status" value="1"/>
</dbReference>
<dbReference type="InterPro" id="IPR014031">
    <property type="entry name" value="Ketoacyl_synth_C"/>
</dbReference>
<dbReference type="CDD" id="cd19531">
    <property type="entry name" value="LCL_NRPS-like"/>
    <property type="match status" value="1"/>
</dbReference>
<dbReference type="Gene3D" id="3.30.70.3290">
    <property type="match status" value="1"/>
</dbReference>
<evidence type="ECO:0000256" key="4">
    <source>
        <dbReference type="ARBA" id="ARBA00022553"/>
    </source>
</evidence>
<feature type="compositionally biased region" description="Low complexity" evidence="8">
    <location>
        <begin position="1103"/>
        <end position="1123"/>
    </location>
</feature>
<dbReference type="SUPFAM" id="SSF53901">
    <property type="entry name" value="Thiolase-like"/>
    <property type="match status" value="1"/>
</dbReference>
<dbReference type="InterPro" id="IPR025110">
    <property type="entry name" value="AMP-bd_C"/>
</dbReference>
<dbReference type="SMART" id="SM00827">
    <property type="entry name" value="PKS_AT"/>
    <property type="match status" value="1"/>
</dbReference>
<dbReference type="Gene3D" id="3.40.47.10">
    <property type="match status" value="1"/>
</dbReference>
<dbReference type="Gene3D" id="3.30.300.30">
    <property type="match status" value="1"/>
</dbReference>
<dbReference type="Gene3D" id="3.90.1150.10">
    <property type="entry name" value="Aspartate Aminotransferase, domain 1"/>
    <property type="match status" value="1"/>
</dbReference>
<dbReference type="GO" id="GO:0030170">
    <property type="term" value="F:pyridoxal phosphate binding"/>
    <property type="evidence" value="ECO:0007669"/>
    <property type="project" value="InterPro"/>
</dbReference>
<evidence type="ECO:0000256" key="5">
    <source>
        <dbReference type="ARBA" id="ARBA00022679"/>
    </source>
</evidence>
<dbReference type="PROSITE" id="PS52004">
    <property type="entry name" value="KS3_2"/>
    <property type="match status" value="1"/>
</dbReference>
<dbReference type="PANTHER" id="PTHR43775">
    <property type="entry name" value="FATTY ACID SYNTHASE"/>
    <property type="match status" value="1"/>
</dbReference>
<feature type="domain" description="Ketosynthase family 3 (KS3)" evidence="10">
    <location>
        <begin position="11"/>
        <end position="443"/>
    </location>
</feature>
<dbReference type="GO" id="GO:0008483">
    <property type="term" value="F:transaminase activity"/>
    <property type="evidence" value="ECO:0007669"/>
    <property type="project" value="InterPro"/>
</dbReference>
<protein>
    <submittedName>
        <fullName evidence="11">Amino acid adenylation domain-containing protein</fullName>
    </submittedName>
</protein>
<dbReference type="Gene3D" id="3.30.559.10">
    <property type="entry name" value="Chloramphenicol acetyltransferase-like domain"/>
    <property type="match status" value="1"/>
</dbReference>
<dbReference type="InterPro" id="IPR049704">
    <property type="entry name" value="Aminotrans_3_PPA_site"/>
</dbReference>
<dbReference type="FunFam" id="3.30.300.30:FF:000010">
    <property type="entry name" value="Enterobactin synthetase component F"/>
    <property type="match status" value="1"/>
</dbReference>
<dbReference type="InterPro" id="IPR015422">
    <property type="entry name" value="PyrdxlP-dep_Trfase_small"/>
</dbReference>
<dbReference type="EMBL" id="VSSS01000041">
    <property type="protein sequence ID" value="TYL92032.1"/>
    <property type="molecule type" value="Genomic_DNA"/>
</dbReference>
<evidence type="ECO:0000256" key="3">
    <source>
        <dbReference type="ARBA" id="ARBA00022450"/>
    </source>
</evidence>
<dbReference type="SMART" id="SM00823">
    <property type="entry name" value="PKS_PP"/>
    <property type="match status" value="1"/>
</dbReference>
<dbReference type="Pfam" id="PF00501">
    <property type="entry name" value="AMP-binding"/>
    <property type="match status" value="1"/>
</dbReference>
<dbReference type="GO" id="GO:0004312">
    <property type="term" value="F:fatty acid synthase activity"/>
    <property type="evidence" value="ECO:0007669"/>
    <property type="project" value="TreeGrafter"/>
</dbReference>
<dbReference type="PROSITE" id="PS00455">
    <property type="entry name" value="AMP_BINDING"/>
    <property type="match status" value="1"/>
</dbReference>
<dbReference type="PROSITE" id="PS00606">
    <property type="entry name" value="KS3_1"/>
    <property type="match status" value="1"/>
</dbReference>
<dbReference type="SUPFAM" id="SSF52151">
    <property type="entry name" value="FabD/lysophospholipase-like"/>
    <property type="match status" value="1"/>
</dbReference>
<reference evidence="11 12" key="1">
    <citation type="submission" date="2019-08" db="EMBL/GenBank/DDBJ databases">
        <title>Bradyrhizobium hipponensis sp. nov., a rhizobium isolated from a Lupinus angustifolius root nodule in Tunisia.</title>
        <authorList>
            <person name="Off K."/>
            <person name="Rejili M."/>
            <person name="Mars M."/>
            <person name="Brachmann A."/>
            <person name="Marin M."/>
        </authorList>
    </citation>
    <scope>NUCLEOTIDE SEQUENCE [LARGE SCALE GENOMIC DNA]</scope>
    <source>
        <strain evidence="11 12">CTAW71</strain>
    </source>
</reference>
<dbReference type="InterPro" id="IPR015421">
    <property type="entry name" value="PyrdxlP-dep_Trfase_major"/>
</dbReference>
<dbReference type="PROSITE" id="PS50075">
    <property type="entry name" value="CARRIER"/>
    <property type="match status" value="2"/>
</dbReference>
<comment type="cofactor">
    <cofactor evidence="1">
        <name>pyridoxal 5'-phosphate</name>
        <dbReference type="ChEBI" id="CHEBI:597326"/>
    </cofactor>
</comment>
<feature type="domain" description="Carrier" evidence="9">
    <location>
        <begin position="2599"/>
        <end position="2673"/>
    </location>
</feature>
<keyword evidence="3" id="KW-0596">Phosphopantetheine</keyword>
<dbReference type="GO" id="GO:0006633">
    <property type="term" value="P:fatty acid biosynthetic process"/>
    <property type="evidence" value="ECO:0007669"/>
    <property type="project" value="InterPro"/>
</dbReference>
<dbReference type="SMART" id="SM00825">
    <property type="entry name" value="PKS_KS"/>
    <property type="match status" value="1"/>
</dbReference>
<dbReference type="SUPFAM" id="SSF53383">
    <property type="entry name" value="PLP-dependent transferases"/>
    <property type="match status" value="1"/>
</dbReference>
<dbReference type="CDD" id="cd17643">
    <property type="entry name" value="A_NRPS_Cytc1-like"/>
    <property type="match status" value="1"/>
</dbReference>
<dbReference type="Pfam" id="PF00109">
    <property type="entry name" value="ketoacyl-synt"/>
    <property type="match status" value="1"/>
</dbReference>
<comment type="cofactor">
    <cofactor evidence="2">
        <name>pantetheine 4'-phosphate</name>
        <dbReference type="ChEBI" id="CHEBI:47942"/>
    </cofactor>
</comment>
<dbReference type="Gene3D" id="3.40.366.10">
    <property type="entry name" value="Malonyl-Coenzyme A Acyl Carrier Protein, domain 2"/>
    <property type="match status" value="1"/>
</dbReference>
<proteinExistence type="inferred from homology"/>
<keyword evidence="5" id="KW-0808">Transferase</keyword>
<dbReference type="InterPro" id="IPR001242">
    <property type="entry name" value="Condensation_dom"/>
</dbReference>
<dbReference type="Gene3D" id="3.30.559.30">
    <property type="entry name" value="Nonribosomal peptide synthetase, condensation domain"/>
    <property type="match status" value="1"/>
</dbReference>
<dbReference type="InterPro" id="IPR014030">
    <property type="entry name" value="Ketoacyl_synth_N"/>
</dbReference>
<dbReference type="Pfam" id="PF00698">
    <property type="entry name" value="Acyl_transf_1"/>
    <property type="match status" value="1"/>
</dbReference>
<dbReference type="InterPro" id="IPR016039">
    <property type="entry name" value="Thiolase-like"/>
</dbReference>
<dbReference type="InterPro" id="IPR042099">
    <property type="entry name" value="ANL_N_sf"/>
</dbReference>
<dbReference type="CDD" id="cd00833">
    <property type="entry name" value="PKS"/>
    <property type="match status" value="1"/>
</dbReference>
<feature type="region of interest" description="Disordered" evidence="8">
    <location>
        <begin position="907"/>
        <end position="944"/>
    </location>
</feature>
<dbReference type="Gene3D" id="3.40.640.10">
    <property type="entry name" value="Type I PLP-dependent aspartate aminotransferase-like (Major domain)"/>
    <property type="match status" value="1"/>
</dbReference>
<evidence type="ECO:0000256" key="2">
    <source>
        <dbReference type="ARBA" id="ARBA00001957"/>
    </source>
</evidence>
<comment type="similarity">
    <text evidence="7">In the C-terminal section; belongs to the NRP synthetase family.</text>
</comment>
<dbReference type="PROSITE" id="PS00600">
    <property type="entry name" value="AA_TRANSFER_CLASS_3"/>
    <property type="match status" value="1"/>
</dbReference>
<dbReference type="Pfam" id="PF00668">
    <property type="entry name" value="Condensation"/>
    <property type="match status" value="1"/>
</dbReference>
<dbReference type="InterPro" id="IPR020845">
    <property type="entry name" value="AMP-binding_CS"/>
</dbReference>
<feature type="domain" description="Carrier" evidence="9">
    <location>
        <begin position="943"/>
        <end position="1022"/>
    </location>
</feature>
<evidence type="ECO:0000259" key="9">
    <source>
        <dbReference type="PROSITE" id="PS50075"/>
    </source>
</evidence>
<dbReference type="InterPro" id="IPR000873">
    <property type="entry name" value="AMP-dep_synth/lig_dom"/>
</dbReference>
<sequence>MSDRDAEREDPEGIAIIGMAGRFPGARNIAEFWRNQVDGVESISRFGAESPPILGQEVPVAGTSHVNARSIVEDIELFDADFFGIYPREAELMDPQHRLFLECCWEAIESSGYVPESYPGLIGVYAGSSLSSYFLSRLCTRPGFIEKFTSGYQVSNYIEMMGNSLDFLSTRVSYKLNLRGPSFTLLSACSTSLLSVTQACQALLTYQTDMALAGGVSITLPQERGYPYQDGGMVSPDGHCRAFDAAAQGTVFGSGLGVVLLKRLDDALRDGDQIHSVIRGFAVNNDGSAKVGYTAPSVKGQASVITMAHEAAGIDPDSIGYIEAHGTGTPMGDPIELAALTQAFRTSTGRKQFCTIGTAKTNVGHLDIAAGVTGLINASNIVEHGVFPPTLHYKNPNPKFDLESSPFRVVTTCSDWKNDDGPRRAGVSAFGVGGTNAHLVLEQAPERSSIPSSRSKHLLVMSARSEAALERITDNLAEHLRSRPGLDIADVAWTLQEGRREFQCRRTLVVGDLDEAARLLSKREQVQTRLQPNETPEICFMFPGQGSQHVDMAREIYDVEPVFRTAVDRCAEILQPHLGVDIRTLLYPSAGATEEAKRAVTDTIVAQPAIFTIEYSLAQLWMSWGIRPTAMVGHSIGEFVAACIAGVLSLEDALRLVALRGRLMQQLPASGMLSVRLPEANLRDLLSEPLSLAAINSPSLCVVAGPLDELADFERQLNDSKVLCRRVVTSHAFHSAMMEPIIGPLAEAFAGTKLSSPNIPYVSGVTGGWITGEEATDPLYWARHAREPVRFSSAVQVIRANPQAVLLEIGPGNVLGTLARQHKGPSDDQIVVSSLSDGFSSYRDAEALLNALGALWLGGIRPNWRSLQNGEHRLRVALPTYPFERKRHWLADVAGANDEPVAIEPTAAALPPQSMANSQSRQKAKAANMARDTDSEQTSVSRSTRTDKIRAVLGDLLQELSGVDVASIEGTTSFLELGFDSLFLTQFAQALQEKFGIKVTFRQLLNDISSLATLAGYFESKLPSEMFAEPSGEPARRSESASPAVGGLPPPAARAVSVELDGKGSVAESALAQLMREQLQAMNQLFAKQLETIQTGVVESSVSPAARASVAPPAPTRAAEPAATSRQPAKLDAARSHGPYKPQQVGASHDLTDQQQSHLKSLIDRVTQRTAKSKDFTQKYRKVLADPRVVAGFRDQWKEIVYPIVTDRSKGSRIWDIDGNEYIDLVNGFGPIMFGHRPDFVEKAIEAQLHVGFETGPQSARAGEVAEMFCDMTGNERMAFCNTGSEAVLASLRVARTVTGRSKIVMFNGDYHGLFDEVLVKGIKDRTGGPIAVPIAPGIPRDSTSNMVVLDYGTQESLDWIRKNADNLAAVLIEPVQSRHPALQPLDFLKEVRQITAASGTAMIFDEVVTGFRVHPGGCQALFGIRADLAAYGKVVAGGMPVGVLAGTHRFMDALDGGSWQFGDDSYPEAGVTFFAGTFVRHPLVLAAMHAVLAHFKDHGAALQERLNQRTTDLVHRLNEVLKLEGIPTHIESFGSLFYFSFATSERLSSLYFFYLRDKGIHIREGFPCFLTTSHSDADLESIVRAFKESAVEMRQAGFVSGPTDLSSSGAVSENSRNLGAQKPESIQLTEAQREIFLATVLGGDASCAFNESFGVTLRGELRIESLRESVNDLLARHEALRATIDADGHFMHVKPELRLDVSIRDLTSVEPSAREAECERILAADARLPFDLVNGPLIRAEVLRLGETYHKLMVTSHHIVCDGWSTNVLVDELATLYSAKVERSKPELSAPARFSEYARTQFELQSSSEHANVEAYWLDQFRKLPEPLALPTDRPRTSVKTHAGATARSHIDAETYRRIKQLGAKNGCTLFATLLAGFSVLLHRLSSQSDVVVGIPAAGQALFDGGSLVGHCVNFLPLRTQIDPSASFAQALNSTKRALLDAYDHQAYTYGTLVRELGITRDPARTPLMDAQFNLERLGAGARFVGLEAEVEPNPKASVILDIFFNVIESDRGLMIDCDYNSDLFDEGTISQWMKYYETLLVDAVVNSEQSVDDLALMTEKQMSSILAGLNPNPIEAPSTQSIVRMFEERAARSPDKVAIQIGERCLTYRELNVRANRLARYLQRSCVQPSSMVATSFERSIDMVVAMLASLKAGAAYVPLDSSYPLERLSMLVEDARPTVLLTQEALVDRLPEGAARVICVDRDQAAISQEDSENLSALGGPEAPAYVIYTSGSTGKPKGVLVSHCNVTRLVESTHDWFKFDETDVWTLFHSSSFDFSVWEIWGCLLTGGRLVIVPYLVTRSPPDFYRLLADERVTVLNQTPAAFYQLIQVEEAGLIKPLSLRYVIFGGEALNFASLRPWVKRHGDSSPRLINMYGITETTVHVTYRPLVADEIASEARSLIGTPIPDLRLYVLDSKRRQVPPGVIGEIYVGGAGVARGYLNRPELSAERFVPDPFSAVPSARMYKSGDLARVLSTGDIEYLGRADAQLKIRGFRIEPGEIEAALAEHPAVQQVATVVRDDGGGSARLVAYYVASEGDPITSADLRRYLESKLPAHMIPHVCVAIDAMPLTINGKVDQKKLPTPDFGFALQSRDYSAPATPQEQSLAKIVCEILKLDKIGVTDNLFELGADSLHVFQITSRAVKAGLSITPKQVLQRRTIGGVLAELSQDQPVAHSQMITPLERNMYRVKRDVARSREAYD</sequence>
<dbReference type="InterPro" id="IPR009081">
    <property type="entry name" value="PP-bd_ACP"/>
</dbReference>
<dbReference type="InterPro" id="IPR010071">
    <property type="entry name" value="AA_adenyl_dom"/>
</dbReference>
<dbReference type="GO" id="GO:0043041">
    <property type="term" value="P:amino acid activation for nonribosomal peptide biosynthetic process"/>
    <property type="evidence" value="ECO:0007669"/>
    <property type="project" value="UniProtKB-ARBA"/>
</dbReference>
<dbReference type="PANTHER" id="PTHR43775:SF51">
    <property type="entry name" value="INACTIVE PHENOLPHTHIOCEROL SYNTHESIS POLYKETIDE SYNTHASE TYPE I PKS1-RELATED"/>
    <property type="match status" value="1"/>
</dbReference>
<dbReference type="InterPro" id="IPR016036">
    <property type="entry name" value="Malonyl_transacylase_ACP-bd"/>
</dbReference>
<dbReference type="InterPro" id="IPR036736">
    <property type="entry name" value="ACP-like_sf"/>
</dbReference>
<keyword evidence="6" id="KW-0663">Pyridoxal phosphate</keyword>
<keyword evidence="12" id="KW-1185">Reference proteome</keyword>
<dbReference type="GO" id="GO:0031177">
    <property type="term" value="F:phosphopantetheine binding"/>
    <property type="evidence" value="ECO:0007669"/>
    <property type="project" value="InterPro"/>
</dbReference>
<evidence type="ECO:0000313" key="12">
    <source>
        <dbReference type="Proteomes" id="UP000324758"/>
    </source>
</evidence>
<dbReference type="SUPFAM" id="SSF52777">
    <property type="entry name" value="CoA-dependent acyltransferases"/>
    <property type="match status" value="2"/>
</dbReference>
<evidence type="ECO:0000256" key="6">
    <source>
        <dbReference type="ARBA" id="ARBA00022898"/>
    </source>
</evidence>
<dbReference type="SUPFAM" id="SSF55048">
    <property type="entry name" value="Probable ACP-binding domain of malonyl-CoA ACP transacylase"/>
    <property type="match status" value="1"/>
</dbReference>
<dbReference type="SUPFAM" id="SSF56801">
    <property type="entry name" value="Acetyl-CoA synthetase-like"/>
    <property type="match status" value="1"/>
</dbReference>